<organism evidence="1 2">
    <name type="scientific">Pendulispora rubella</name>
    <dbReference type="NCBI Taxonomy" id="2741070"/>
    <lineage>
        <taxon>Bacteria</taxon>
        <taxon>Pseudomonadati</taxon>
        <taxon>Myxococcota</taxon>
        <taxon>Myxococcia</taxon>
        <taxon>Myxococcales</taxon>
        <taxon>Sorangiineae</taxon>
        <taxon>Pendulisporaceae</taxon>
        <taxon>Pendulispora</taxon>
    </lineage>
</organism>
<reference evidence="1" key="1">
    <citation type="submission" date="2021-12" db="EMBL/GenBank/DDBJ databases">
        <title>Discovery of the Pendulisporaceae a myxobacterial family with distinct sporulation behavior and unique specialized metabolism.</title>
        <authorList>
            <person name="Garcia R."/>
            <person name="Popoff A."/>
            <person name="Bader C.D."/>
            <person name="Loehr J."/>
            <person name="Walesch S."/>
            <person name="Walt C."/>
            <person name="Boldt J."/>
            <person name="Bunk B."/>
            <person name="Haeckl F.J.F.P.J."/>
            <person name="Gunesch A.P."/>
            <person name="Birkelbach J."/>
            <person name="Nuebel U."/>
            <person name="Pietschmann T."/>
            <person name="Bach T."/>
            <person name="Mueller R."/>
        </authorList>
    </citation>
    <scope>NUCLEOTIDE SEQUENCE</scope>
    <source>
        <strain evidence="1">MSr11367</strain>
    </source>
</reference>
<evidence type="ECO:0000313" key="1">
    <source>
        <dbReference type="EMBL" id="WXB02163.1"/>
    </source>
</evidence>
<accession>A0ABZ2KU57</accession>
<dbReference type="Proteomes" id="UP001374803">
    <property type="component" value="Chromosome"/>
</dbReference>
<proteinExistence type="predicted"/>
<keyword evidence="2" id="KW-1185">Reference proteome</keyword>
<dbReference type="EMBL" id="CP089983">
    <property type="protein sequence ID" value="WXB02163.1"/>
    <property type="molecule type" value="Genomic_DNA"/>
</dbReference>
<sequence length="123" mass="13642">MTPDKAFFCPACSSACLEVGALAQAPARCELCGWEGVREELHVHEFVHESGSSEEMARAFFTDLRAVFGRDVAASMARVLEKWGFLPEPDVQSLARYLVAMVRAATNAVIEERQRQEKARHAS</sequence>
<name>A0ABZ2KU57_9BACT</name>
<dbReference type="RefSeq" id="WP_394831789.1">
    <property type="nucleotide sequence ID" value="NZ_CP089929.1"/>
</dbReference>
<protein>
    <submittedName>
        <fullName evidence="1">Uncharacterized protein</fullName>
    </submittedName>
</protein>
<gene>
    <name evidence="1" type="ORF">LVJ94_35265</name>
</gene>
<evidence type="ECO:0000313" key="2">
    <source>
        <dbReference type="Proteomes" id="UP001374803"/>
    </source>
</evidence>